<evidence type="ECO:0000256" key="3">
    <source>
        <dbReference type="SAM" id="MobiDB-lite"/>
    </source>
</evidence>
<dbReference type="InterPro" id="IPR051222">
    <property type="entry name" value="PPR/CCM1_RNA-binding"/>
</dbReference>
<gene>
    <name evidence="5" type="ORF">RHGRI_011610</name>
</gene>
<feature type="repeat" description="PPR" evidence="2">
    <location>
        <begin position="627"/>
        <end position="661"/>
    </location>
</feature>
<dbReference type="Pfam" id="PF17177">
    <property type="entry name" value="PPR_long"/>
    <property type="match status" value="1"/>
</dbReference>
<dbReference type="Pfam" id="PF01535">
    <property type="entry name" value="PPR"/>
    <property type="match status" value="2"/>
</dbReference>
<feature type="repeat" description="PPR" evidence="2">
    <location>
        <begin position="275"/>
        <end position="309"/>
    </location>
</feature>
<feature type="region of interest" description="Disordered" evidence="3">
    <location>
        <begin position="498"/>
        <end position="518"/>
    </location>
</feature>
<feature type="domain" description="PROP1-like PPR" evidence="4">
    <location>
        <begin position="251"/>
        <end position="378"/>
    </location>
</feature>
<dbReference type="InterPro" id="IPR033443">
    <property type="entry name" value="PROP1-like_PPR_dom"/>
</dbReference>
<feature type="repeat" description="PPR" evidence="2">
    <location>
        <begin position="417"/>
        <end position="451"/>
    </location>
</feature>
<feature type="compositionally biased region" description="Low complexity" evidence="3">
    <location>
        <begin position="499"/>
        <end position="518"/>
    </location>
</feature>
<dbReference type="PROSITE" id="PS51375">
    <property type="entry name" value="PPR"/>
    <property type="match status" value="5"/>
</dbReference>
<evidence type="ECO:0000256" key="2">
    <source>
        <dbReference type="PROSITE-ProRule" id="PRU00708"/>
    </source>
</evidence>
<evidence type="ECO:0000313" key="5">
    <source>
        <dbReference type="EMBL" id="KAG5553792.1"/>
    </source>
</evidence>
<comment type="caution">
    <text evidence="5">The sequence shown here is derived from an EMBL/GenBank/DDBJ whole genome shotgun (WGS) entry which is preliminary data.</text>
</comment>
<sequence>MKDLLVILASSSSSSSFLHPPNHHRRQNSTPFPKSKPSPLPPPTPTKKITPPPNPNPNPKPPPPPPPLLFTVRWDPSSASLHDSRIKYYADLASKLAASGRFQHFLLVAESVVASGIEPSGFLGLLSAELVSAGMARLLGQEGMVWSLVEVLRGLDRLGFGALKVLDGVSRETVTKEVARECRRILKHGDVEEAVELMETLSGFHFPIRELVEPSEIVGLCVRKRDPDLAIRYACIHPHGHIVFCTIIHEFGKKGDMMSALTVFEASKQKLSGPNMYAYRTIIDVCGLCGDYLKSRSVYEELLAKKVTPNVYVFNSLMNVNACDLSYAMHVYKHMRTLGVTGDMTSYNILLKSCCLAARVDLAQDIYREVQHLESTGVLKLDVFTYSTIIKVFADAKLWRMALKIKGDMLSAGFTPNVVIWSSLISACANAGLVEQAIQLFNDMLLAGCVPNSQCCNALLYACVEGRQYDKAFRLFRSWKESGFDVNVCSNAGVEHAHGNSSHTMSNSTSTSHNLNNSRKVPFTPTTATYNILMKACGTNYLRAKALIDEMNAVGLSPNYISWTTLINVCGGSRSVEGAVQLFRAMEQQCLSFSLTQATKSSSSSFGRSSCYVQILSSMHDAAGQPDVIAYTTVIKVCVKRKFLNTAFILFEEMKRYQIRPNLVTYKTLLRARSRYGSLQEVQQCLEIYQDMRKAGQVLQLALLYHGPHGLVIYATRYKPNDYYLKQLIEEWCEGVIQNDNQIESKFTSFKKADLGGPYLLEKVATHLEKRNTESVVIDLQGLTKVEARIVVLAVLRMIKENYAQGCPLKDDLFIIVGVKKADTMNVKDESEVEDAIIKLLRNEFRLEVILGGPKQDYLGASFNSCANEQKMVGSERRPTELQFYPRRPEVLRRLKVTRKSLLYWLQKRVAN</sequence>
<feature type="compositionally biased region" description="Pro residues" evidence="3">
    <location>
        <begin position="34"/>
        <end position="68"/>
    </location>
</feature>
<dbReference type="NCBIfam" id="TIGR00756">
    <property type="entry name" value="PPR"/>
    <property type="match status" value="6"/>
</dbReference>
<feature type="region of interest" description="Disordered" evidence="3">
    <location>
        <begin position="12"/>
        <end position="68"/>
    </location>
</feature>
<feature type="repeat" description="PPR" evidence="2">
    <location>
        <begin position="452"/>
        <end position="486"/>
    </location>
</feature>
<dbReference type="PANTHER" id="PTHR47942:SF50">
    <property type="entry name" value="OS03G0284900 PROTEIN"/>
    <property type="match status" value="1"/>
</dbReference>
<dbReference type="AlphaFoldDB" id="A0AAV6KMJ8"/>
<keyword evidence="1" id="KW-0677">Repeat</keyword>
<feature type="repeat" description="PPR" evidence="2">
    <location>
        <begin position="382"/>
        <end position="416"/>
    </location>
</feature>
<protein>
    <recommendedName>
        <fullName evidence="4">PROP1-like PPR domain-containing protein</fullName>
    </recommendedName>
</protein>
<dbReference type="Pfam" id="PF13041">
    <property type="entry name" value="PPR_2"/>
    <property type="match status" value="2"/>
</dbReference>
<reference evidence="5" key="1">
    <citation type="submission" date="2020-08" db="EMBL/GenBank/DDBJ databases">
        <title>Plant Genome Project.</title>
        <authorList>
            <person name="Zhang R.-G."/>
        </authorList>
    </citation>
    <scope>NUCLEOTIDE SEQUENCE</scope>
    <source>
        <strain evidence="5">WSP0</strain>
        <tissue evidence="5">Leaf</tissue>
    </source>
</reference>
<dbReference type="EMBL" id="JACTNZ010000004">
    <property type="protein sequence ID" value="KAG5553792.1"/>
    <property type="molecule type" value="Genomic_DNA"/>
</dbReference>
<proteinExistence type="predicted"/>
<dbReference type="Proteomes" id="UP000823749">
    <property type="component" value="Chromosome 4"/>
</dbReference>
<dbReference type="Gene3D" id="1.25.40.10">
    <property type="entry name" value="Tetratricopeptide repeat domain"/>
    <property type="match status" value="4"/>
</dbReference>
<evidence type="ECO:0000313" key="6">
    <source>
        <dbReference type="Proteomes" id="UP000823749"/>
    </source>
</evidence>
<name>A0AAV6KMJ8_9ERIC</name>
<accession>A0AAV6KMJ8</accession>
<dbReference type="InterPro" id="IPR011990">
    <property type="entry name" value="TPR-like_helical_dom_sf"/>
</dbReference>
<dbReference type="InterPro" id="IPR002885">
    <property type="entry name" value="PPR_rpt"/>
</dbReference>
<evidence type="ECO:0000256" key="1">
    <source>
        <dbReference type="ARBA" id="ARBA00022737"/>
    </source>
</evidence>
<dbReference type="PANTHER" id="PTHR47942">
    <property type="entry name" value="TETRATRICOPEPTIDE REPEAT (TPR)-LIKE SUPERFAMILY PROTEIN-RELATED"/>
    <property type="match status" value="1"/>
</dbReference>
<evidence type="ECO:0000259" key="4">
    <source>
        <dbReference type="Pfam" id="PF17177"/>
    </source>
</evidence>
<organism evidence="5 6">
    <name type="scientific">Rhododendron griersonianum</name>
    <dbReference type="NCBI Taxonomy" id="479676"/>
    <lineage>
        <taxon>Eukaryota</taxon>
        <taxon>Viridiplantae</taxon>
        <taxon>Streptophyta</taxon>
        <taxon>Embryophyta</taxon>
        <taxon>Tracheophyta</taxon>
        <taxon>Spermatophyta</taxon>
        <taxon>Magnoliopsida</taxon>
        <taxon>eudicotyledons</taxon>
        <taxon>Gunneridae</taxon>
        <taxon>Pentapetalae</taxon>
        <taxon>asterids</taxon>
        <taxon>Ericales</taxon>
        <taxon>Ericaceae</taxon>
        <taxon>Ericoideae</taxon>
        <taxon>Rhodoreae</taxon>
        <taxon>Rhododendron</taxon>
    </lineage>
</organism>
<keyword evidence="6" id="KW-1185">Reference proteome</keyword>